<keyword evidence="11" id="KW-0288">FMN</keyword>
<dbReference type="GO" id="GO:0050660">
    <property type="term" value="F:flavin adenine dinucleotide binding"/>
    <property type="evidence" value="ECO:0007669"/>
    <property type="project" value="InterPro"/>
</dbReference>
<evidence type="ECO:0000256" key="13">
    <source>
        <dbReference type="ARBA" id="ARBA00022827"/>
    </source>
</evidence>
<dbReference type="Pfam" id="PF02898">
    <property type="entry name" value="NO_synthase"/>
    <property type="match status" value="1"/>
</dbReference>
<keyword evidence="12 24" id="KW-0479">Metal-binding</keyword>
<dbReference type="Gene3D" id="3.40.50.80">
    <property type="entry name" value="Nucleotide-binding domain of ferredoxin-NADP reductase (FNR) module"/>
    <property type="match status" value="1"/>
</dbReference>
<dbReference type="FunFam" id="3.40.50.360:FF:000019">
    <property type="entry name" value="Nitric oxide synthase"/>
    <property type="match status" value="1"/>
</dbReference>
<keyword evidence="8" id="KW-0963">Cytoplasm</keyword>
<dbReference type="PROSITE" id="PS51384">
    <property type="entry name" value="FAD_FR"/>
    <property type="match status" value="1"/>
</dbReference>
<feature type="region of interest" description="Disordered" evidence="25">
    <location>
        <begin position="1010"/>
        <end position="1034"/>
    </location>
</feature>
<evidence type="ECO:0000256" key="7">
    <source>
        <dbReference type="ARBA" id="ARBA00012989"/>
    </source>
</evidence>
<evidence type="ECO:0000256" key="20">
    <source>
        <dbReference type="ARBA" id="ARBA00049771"/>
    </source>
</evidence>
<dbReference type="InterPro" id="IPR044944">
    <property type="entry name" value="NOS_dom_3"/>
</dbReference>
<keyword evidence="15" id="KW-0521">NADP</keyword>
<dbReference type="SUPFAM" id="SSF52343">
    <property type="entry name" value="Ferredoxin reductase-like, C-terminal NADP-linked domain"/>
    <property type="match status" value="1"/>
</dbReference>
<dbReference type="InterPro" id="IPR044940">
    <property type="entry name" value="NOS_dom_2"/>
</dbReference>
<dbReference type="GO" id="GO:0050661">
    <property type="term" value="F:NADP binding"/>
    <property type="evidence" value="ECO:0007669"/>
    <property type="project" value="InterPro"/>
</dbReference>
<evidence type="ECO:0000256" key="25">
    <source>
        <dbReference type="SAM" id="MobiDB-lite"/>
    </source>
</evidence>
<evidence type="ECO:0000256" key="3">
    <source>
        <dbReference type="ARBA" id="ARBA00001970"/>
    </source>
</evidence>
<evidence type="ECO:0000256" key="9">
    <source>
        <dbReference type="ARBA" id="ARBA00022617"/>
    </source>
</evidence>
<dbReference type="Pfam" id="PF00258">
    <property type="entry name" value="Flavodoxin_1"/>
    <property type="match status" value="1"/>
</dbReference>
<feature type="domain" description="Flavodoxin-like" evidence="26">
    <location>
        <begin position="414"/>
        <end position="580"/>
    </location>
</feature>
<evidence type="ECO:0000256" key="4">
    <source>
        <dbReference type="ARBA" id="ARBA00001974"/>
    </source>
</evidence>
<accession>A0A674CZV8</accession>
<dbReference type="EC" id="1.14.13.39" evidence="7"/>
<dbReference type="InterPro" id="IPR044943">
    <property type="entry name" value="NOS_dom_1"/>
</dbReference>
<dbReference type="InterPro" id="IPR003097">
    <property type="entry name" value="CysJ-like_FAD-binding"/>
</dbReference>
<evidence type="ECO:0000256" key="14">
    <source>
        <dbReference type="ARBA" id="ARBA00022833"/>
    </source>
</evidence>
<dbReference type="InterPro" id="IPR036119">
    <property type="entry name" value="NOS_N_sf"/>
</dbReference>
<dbReference type="InterPro" id="IPR050607">
    <property type="entry name" value="NOS"/>
</dbReference>
<dbReference type="FunFam" id="3.40.50.80:FF:000003">
    <property type="entry name" value="Nitric oxide synthase"/>
    <property type="match status" value="1"/>
</dbReference>
<dbReference type="InterPro" id="IPR004030">
    <property type="entry name" value="NOS_N"/>
</dbReference>
<dbReference type="FunFam" id="1.20.990.10:FF:000002">
    <property type="entry name" value="Nitric oxide synthase"/>
    <property type="match status" value="1"/>
</dbReference>
<keyword evidence="10" id="KW-0285">Flavoprotein</keyword>
<protein>
    <recommendedName>
        <fullName evidence="20">Nitric oxide synthase, inducible</fullName>
        <ecNumber evidence="7">1.14.13.39</ecNumber>
    </recommendedName>
    <alternativeName>
        <fullName evidence="22">Inducible NO synthase</fullName>
    </alternativeName>
    <alternativeName>
        <fullName evidence="21">NOS type II</fullName>
    </alternativeName>
    <alternativeName>
        <fullName evidence="23">Peptidyl-cysteine S-nitrosylase NOS2</fullName>
    </alternativeName>
</protein>
<dbReference type="GO" id="GO:0020037">
    <property type="term" value="F:heme binding"/>
    <property type="evidence" value="ECO:0007669"/>
    <property type="project" value="InterPro"/>
</dbReference>
<dbReference type="PRINTS" id="PR00369">
    <property type="entry name" value="FLAVODOXIN"/>
</dbReference>
<evidence type="ECO:0000256" key="17">
    <source>
        <dbReference type="ARBA" id="ARBA00023002"/>
    </source>
</evidence>
<comment type="cofactor">
    <cofactor evidence="1">
        <name>FMN</name>
        <dbReference type="ChEBI" id="CHEBI:58210"/>
    </cofactor>
</comment>
<dbReference type="GO" id="GO:0046872">
    <property type="term" value="F:metal ion binding"/>
    <property type="evidence" value="ECO:0007669"/>
    <property type="project" value="UniProtKB-KW"/>
</dbReference>
<dbReference type="InterPro" id="IPR012144">
    <property type="entry name" value="NOS_euk"/>
</dbReference>
<keyword evidence="16" id="KW-0112">Calmodulin-binding</keyword>
<feature type="binding site" description="axial binding residue" evidence="24">
    <location>
        <position position="93"/>
    </location>
    <ligand>
        <name>heme b</name>
        <dbReference type="ChEBI" id="CHEBI:60344"/>
    </ligand>
    <ligandPart>
        <name>Fe</name>
        <dbReference type="ChEBI" id="CHEBI:18248"/>
    </ligandPart>
</feature>
<dbReference type="InterPro" id="IPR001094">
    <property type="entry name" value="Flavdoxin-like"/>
</dbReference>
<dbReference type="Proteomes" id="UP000472277">
    <property type="component" value="Chromosome 13"/>
</dbReference>
<evidence type="ECO:0000256" key="10">
    <source>
        <dbReference type="ARBA" id="ARBA00022630"/>
    </source>
</evidence>
<evidence type="ECO:0000256" key="16">
    <source>
        <dbReference type="ARBA" id="ARBA00022860"/>
    </source>
</evidence>
<dbReference type="PRINTS" id="PR00371">
    <property type="entry name" value="FPNCR"/>
</dbReference>
<reference evidence="28" key="1">
    <citation type="submission" date="2025-08" db="UniProtKB">
        <authorList>
            <consortium name="Ensembl"/>
        </authorList>
    </citation>
    <scope>IDENTIFICATION</scope>
</reference>
<dbReference type="CDD" id="cd00795">
    <property type="entry name" value="NOS_oxygenase_euk"/>
    <property type="match status" value="1"/>
</dbReference>
<dbReference type="SUPFAM" id="SSF52218">
    <property type="entry name" value="Flavoproteins"/>
    <property type="match status" value="1"/>
</dbReference>
<dbReference type="InterPro" id="IPR017927">
    <property type="entry name" value="FAD-bd_FR_type"/>
</dbReference>
<comment type="cofactor">
    <cofactor evidence="3">
        <name>heme b</name>
        <dbReference type="ChEBI" id="CHEBI:60344"/>
    </cofactor>
</comment>
<dbReference type="SUPFAM" id="SSF56512">
    <property type="entry name" value="Nitric oxide (NO) synthase oxygenase domain"/>
    <property type="match status" value="1"/>
</dbReference>
<keyword evidence="29" id="KW-1185">Reference proteome</keyword>
<dbReference type="InterPro" id="IPR017938">
    <property type="entry name" value="Riboflavin_synthase-like_b-brl"/>
</dbReference>
<dbReference type="InterPro" id="IPR008254">
    <property type="entry name" value="Flavodoxin/NO_synth"/>
</dbReference>
<dbReference type="InterPro" id="IPR029039">
    <property type="entry name" value="Flavoprotein-like_sf"/>
</dbReference>
<evidence type="ECO:0000259" key="27">
    <source>
        <dbReference type="PROSITE" id="PS51384"/>
    </source>
</evidence>
<organism evidence="28 29">
    <name type="scientific">Salmo trutta</name>
    <name type="common">Brown trout</name>
    <dbReference type="NCBI Taxonomy" id="8032"/>
    <lineage>
        <taxon>Eukaryota</taxon>
        <taxon>Metazoa</taxon>
        <taxon>Chordata</taxon>
        <taxon>Craniata</taxon>
        <taxon>Vertebrata</taxon>
        <taxon>Euteleostomi</taxon>
        <taxon>Actinopterygii</taxon>
        <taxon>Neopterygii</taxon>
        <taxon>Teleostei</taxon>
        <taxon>Protacanthopterygii</taxon>
        <taxon>Salmoniformes</taxon>
        <taxon>Salmonidae</taxon>
        <taxon>Salmoninae</taxon>
        <taxon>Salmo</taxon>
    </lineage>
</organism>
<evidence type="ECO:0000256" key="19">
    <source>
        <dbReference type="ARBA" id="ARBA00047419"/>
    </source>
</evidence>
<evidence type="ECO:0000256" key="8">
    <source>
        <dbReference type="ARBA" id="ARBA00022490"/>
    </source>
</evidence>
<evidence type="ECO:0000256" key="5">
    <source>
        <dbReference type="ARBA" id="ARBA00004514"/>
    </source>
</evidence>
<dbReference type="PANTHER" id="PTHR43410:SF4">
    <property type="entry name" value="NITRIC OXIDE SYNTHASE"/>
    <property type="match status" value="1"/>
</dbReference>
<dbReference type="Gene3D" id="3.40.50.360">
    <property type="match status" value="1"/>
</dbReference>
<comment type="subcellular location">
    <subcellularLocation>
        <location evidence="5">Cytoplasm</location>
        <location evidence="5">Cytosol</location>
    </subcellularLocation>
</comment>
<keyword evidence="9 24" id="KW-0349">Heme</keyword>
<dbReference type="GO" id="GO:0005829">
    <property type="term" value="C:cytosol"/>
    <property type="evidence" value="ECO:0007669"/>
    <property type="project" value="UniProtKB-SubCell"/>
</dbReference>
<evidence type="ECO:0000313" key="28">
    <source>
        <dbReference type="Ensembl" id="ENSSTUP00000089023.1"/>
    </source>
</evidence>
<dbReference type="PANTHER" id="PTHR43410">
    <property type="entry name" value="NITRIC OXIDE SYNTHASE OXYGENASE"/>
    <property type="match status" value="1"/>
</dbReference>
<dbReference type="GO" id="GO:0005516">
    <property type="term" value="F:calmodulin binding"/>
    <property type="evidence" value="ECO:0007669"/>
    <property type="project" value="UniProtKB-KW"/>
</dbReference>
<feature type="domain" description="FAD-binding FR-type" evidence="27">
    <location>
        <begin position="609"/>
        <end position="843"/>
    </location>
</feature>
<dbReference type="Gene3D" id="3.90.340.10">
    <property type="entry name" value="Nitric Oxide Synthase, Chain A, domain 1"/>
    <property type="match status" value="1"/>
</dbReference>
<dbReference type="InterPro" id="IPR023173">
    <property type="entry name" value="NADPH_Cyt_P450_Rdtase_alpha"/>
</dbReference>
<evidence type="ECO:0000256" key="24">
    <source>
        <dbReference type="PIRSR" id="PIRSR000333-1"/>
    </source>
</evidence>
<evidence type="ECO:0000256" key="12">
    <source>
        <dbReference type="ARBA" id="ARBA00022723"/>
    </source>
</evidence>
<gene>
    <name evidence="28" type="primary">NOS2</name>
</gene>
<comment type="catalytic activity">
    <reaction evidence="19">
        <text>2 L-arginine + 3 NADPH + 4 O2 + H(+) = 2 L-citrulline + 2 nitric oxide + 3 NADP(+) + 4 H2O</text>
        <dbReference type="Rhea" id="RHEA:19897"/>
        <dbReference type="ChEBI" id="CHEBI:15377"/>
        <dbReference type="ChEBI" id="CHEBI:15378"/>
        <dbReference type="ChEBI" id="CHEBI:15379"/>
        <dbReference type="ChEBI" id="CHEBI:16480"/>
        <dbReference type="ChEBI" id="CHEBI:32682"/>
        <dbReference type="ChEBI" id="CHEBI:57743"/>
        <dbReference type="ChEBI" id="CHEBI:57783"/>
        <dbReference type="ChEBI" id="CHEBI:58349"/>
        <dbReference type="EC" id="1.14.13.39"/>
    </reaction>
    <physiologicalReaction direction="left-to-right" evidence="19">
        <dbReference type="Rhea" id="RHEA:19898"/>
    </physiologicalReaction>
</comment>
<evidence type="ECO:0000256" key="18">
    <source>
        <dbReference type="ARBA" id="ARBA00023004"/>
    </source>
</evidence>
<dbReference type="InterPro" id="IPR039261">
    <property type="entry name" value="FNR_nucleotide-bd"/>
</dbReference>
<dbReference type="PIRSF" id="PIRSF000333">
    <property type="entry name" value="NOS"/>
    <property type="match status" value="1"/>
</dbReference>
<dbReference type="PROSITE" id="PS60001">
    <property type="entry name" value="NOS"/>
    <property type="match status" value="1"/>
</dbReference>
<dbReference type="PROSITE" id="PS50902">
    <property type="entry name" value="FLAVODOXIN_LIKE"/>
    <property type="match status" value="1"/>
</dbReference>
<evidence type="ECO:0000256" key="2">
    <source>
        <dbReference type="ARBA" id="ARBA00001950"/>
    </source>
</evidence>
<evidence type="ECO:0000259" key="26">
    <source>
        <dbReference type="PROSITE" id="PS50902"/>
    </source>
</evidence>
<evidence type="ECO:0000256" key="1">
    <source>
        <dbReference type="ARBA" id="ARBA00001917"/>
    </source>
</evidence>
<dbReference type="Pfam" id="PF00175">
    <property type="entry name" value="NAD_binding_1"/>
    <property type="match status" value="1"/>
</dbReference>
<evidence type="ECO:0000256" key="11">
    <source>
        <dbReference type="ARBA" id="ARBA00022643"/>
    </source>
</evidence>
<dbReference type="AlphaFoldDB" id="A0A674CZV8"/>
<name>A0A674CZV8_SALTR</name>
<evidence type="ECO:0000256" key="15">
    <source>
        <dbReference type="ARBA" id="ARBA00022857"/>
    </source>
</evidence>
<dbReference type="GO" id="GO:0004517">
    <property type="term" value="F:nitric-oxide synthase activity"/>
    <property type="evidence" value="ECO:0007669"/>
    <property type="project" value="UniProtKB-EC"/>
</dbReference>
<evidence type="ECO:0000313" key="29">
    <source>
        <dbReference type="Proteomes" id="UP000472277"/>
    </source>
</evidence>
<reference evidence="28" key="2">
    <citation type="submission" date="2025-09" db="UniProtKB">
        <authorList>
            <consortium name="Ensembl"/>
        </authorList>
    </citation>
    <scope>IDENTIFICATION</scope>
</reference>
<dbReference type="Gene3D" id="3.90.440.10">
    <property type="entry name" value="Nitric Oxide Synthase,Heme Domain,Chain A domain 2"/>
    <property type="match status" value="1"/>
</dbReference>
<dbReference type="Gene3D" id="2.40.30.10">
    <property type="entry name" value="Translation factors"/>
    <property type="match status" value="1"/>
</dbReference>
<dbReference type="Gene3D" id="1.20.990.10">
    <property type="entry name" value="NADPH-cytochrome p450 Reductase, Chain A, domain 3"/>
    <property type="match status" value="1"/>
</dbReference>
<dbReference type="FunFam" id="3.90.440.10:FF:000005">
    <property type="entry name" value="Nitric oxide synthase, inducible"/>
    <property type="match status" value="1"/>
</dbReference>
<evidence type="ECO:0000256" key="21">
    <source>
        <dbReference type="ARBA" id="ARBA00049784"/>
    </source>
</evidence>
<keyword evidence="13" id="KW-0274">FAD</keyword>
<sequence>MQNQPCTSKVCEGSVMTPKALLRGPKDATLEILPQAIDLINQYYKSFKIPKIEHHLARLEEITMEIDSTGTYQLTIEELAFGARQAWRNAPRCIGRIQWSNLQLFDARKCKTTQDMFQFLCEHLQFATNGGNLRSAITVFPQRKEDGHDFRVWNSQLLKYAGYQMPDGSIQGDPSSVEFTKICIQLGWKPQYGLFDVLPLVLQVNGEDPDLYEIPPHLILEVSMEHPQHKWFQDLGLKWYALPAVSNMLMEIGGLEFPACPFNGWYMGTEIGVRDFCDYQRYNILEEVGRRMGLETHKLSSLWKDQALVTINVAVIYSFQKNKVTITDHHSAAESFMKHLETEFRLRGGCPADWAWLVPPMSGSLTPVFHQEMVNYILSPFFYYQVDTETPSCIVAALFSSTLMSKVLANRVRCTVLYATETGKSQTLAQRLNSMLNCAFNSRLLCMEDYNFSDMEQESLLVVVTSTFGNGDSPGNGEGSEYFPKAPYISLRCTHLMKLQLDYSFRDISLVLKLVLSPLSSPRYCVFGLGSRMYPQFCAFAHAVDAKLEELGAERVTPTGEGDELNGQEEAFSSWALTALKVGGQGRIQLYVMIFIVLSFTALSAIHSKTVFPMKLKSKHNLQSPHSSRSTILVELEMERSAEVMNFAPGDHVGVFPGNLPQLVAGILKFLPQPKTRLRKISKNWQTVGRIPACPLSQALTYFLDVTTPPCQNLLHKLSQLAKQDGHRQRLLTLAKDSKEYTTWKMFRVPNFLEVLEEFPSLEPSAAFLLSQLPLLKPRLYSISSSPQLHPNELHLTLTVLNYHTQDGQGPLHHGVCSTWLDTIKKGDLVPCFIYSSGGFHLPAEPSTPVILVGAGSGIAPFRSFWQHRLHDMKHPGSLCACLPMSLVFGCQSSETDHLYKEETLEMRRRGVLKSVTSAYSRQPGHPKVYVQDVLRERMAEEVLNVLHQKEGHFYVCGGVNMAQGVTLAVQEILSNQLGITLTQAGEYLAQLKIQKRYHEDIFGAQFQKSPRTQGPPSFLNGRSWEPPILWPPG</sequence>
<proteinExistence type="inferred from homology"/>
<dbReference type="GO" id="GO:0006809">
    <property type="term" value="P:nitric oxide biosynthetic process"/>
    <property type="evidence" value="ECO:0007669"/>
    <property type="project" value="InterPro"/>
</dbReference>
<evidence type="ECO:0000256" key="22">
    <source>
        <dbReference type="ARBA" id="ARBA00049808"/>
    </source>
</evidence>
<comment type="cofactor">
    <cofactor evidence="2">
        <name>(6R)-L-erythro-5,6,7,8-tetrahydrobiopterin</name>
        <dbReference type="ChEBI" id="CHEBI:59560"/>
    </cofactor>
</comment>
<dbReference type="InterPro" id="IPR001433">
    <property type="entry name" value="OxRdtase_FAD/NAD-bd"/>
</dbReference>
<dbReference type="InterPro" id="IPR001709">
    <property type="entry name" value="Flavoprot_Pyr_Nucl_cyt_Rdtase"/>
</dbReference>
<keyword evidence="14" id="KW-0862">Zinc</keyword>
<evidence type="ECO:0000256" key="23">
    <source>
        <dbReference type="ARBA" id="ARBA00049812"/>
    </source>
</evidence>
<dbReference type="GO" id="GO:0010181">
    <property type="term" value="F:FMN binding"/>
    <property type="evidence" value="ECO:0007669"/>
    <property type="project" value="InterPro"/>
</dbReference>
<evidence type="ECO:0000256" key="6">
    <source>
        <dbReference type="ARBA" id="ARBA00006267"/>
    </source>
</evidence>
<dbReference type="Ensembl" id="ENSSTUT00000094698.1">
    <property type="protein sequence ID" value="ENSSTUP00000089023.1"/>
    <property type="gene ID" value="ENSSTUG00000038401.1"/>
</dbReference>
<dbReference type="SUPFAM" id="SSF63380">
    <property type="entry name" value="Riboflavin synthase domain-like"/>
    <property type="match status" value="1"/>
</dbReference>
<keyword evidence="18 24" id="KW-0408">Iron</keyword>
<comment type="similarity">
    <text evidence="6">Belongs to the NOS family.</text>
</comment>
<dbReference type="GeneTree" id="ENSGT00940000159752"/>
<comment type="cofactor">
    <cofactor evidence="4">
        <name>FAD</name>
        <dbReference type="ChEBI" id="CHEBI:57692"/>
    </cofactor>
</comment>
<dbReference type="Pfam" id="PF00667">
    <property type="entry name" value="FAD_binding_1"/>
    <property type="match status" value="1"/>
</dbReference>
<keyword evidence="17" id="KW-0560">Oxidoreductase</keyword>
<dbReference type="Gene3D" id="3.90.1230.10">
    <property type="entry name" value="Nitric Oxide Synthase, Chain A, domain 3"/>
    <property type="match status" value="1"/>
</dbReference>